<evidence type="ECO:0000313" key="2">
    <source>
        <dbReference type="Proteomes" id="UP000681722"/>
    </source>
</evidence>
<sequence>QPYCVRFSKSPLTISRYPLADKTEILSNSVSDGSF</sequence>
<name>A0A8S2ZY32_9BILA</name>
<comment type="caution">
    <text evidence="1">The sequence shown here is derived from an EMBL/GenBank/DDBJ whole genome shotgun (WGS) entry which is preliminary data.</text>
</comment>
<gene>
    <name evidence="1" type="ORF">SRO942_LOCUS50752</name>
</gene>
<proteinExistence type="predicted"/>
<evidence type="ECO:0000313" key="1">
    <source>
        <dbReference type="EMBL" id="CAF4665700.1"/>
    </source>
</evidence>
<accession>A0A8S2ZY32</accession>
<protein>
    <submittedName>
        <fullName evidence="1">Uncharacterized protein</fullName>
    </submittedName>
</protein>
<reference evidence="1" key="1">
    <citation type="submission" date="2021-02" db="EMBL/GenBank/DDBJ databases">
        <authorList>
            <person name="Nowell W R."/>
        </authorList>
    </citation>
    <scope>NUCLEOTIDE SEQUENCE</scope>
</reference>
<dbReference type="EMBL" id="CAJOBC010147893">
    <property type="protein sequence ID" value="CAF4665700.1"/>
    <property type="molecule type" value="Genomic_DNA"/>
</dbReference>
<dbReference type="Proteomes" id="UP000681722">
    <property type="component" value="Unassembled WGS sequence"/>
</dbReference>
<feature type="non-terminal residue" evidence="1">
    <location>
        <position position="1"/>
    </location>
</feature>
<organism evidence="1 2">
    <name type="scientific">Didymodactylos carnosus</name>
    <dbReference type="NCBI Taxonomy" id="1234261"/>
    <lineage>
        <taxon>Eukaryota</taxon>
        <taxon>Metazoa</taxon>
        <taxon>Spiralia</taxon>
        <taxon>Gnathifera</taxon>
        <taxon>Rotifera</taxon>
        <taxon>Eurotatoria</taxon>
        <taxon>Bdelloidea</taxon>
        <taxon>Philodinida</taxon>
        <taxon>Philodinidae</taxon>
        <taxon>Didymodactylos</taxon>
    </lineage>
</organism>
<dbReference type="AlphaFoldDB" id="A0A8S2ZY32"/>